<dbReference type="InterPro" id="IPR000878">
    <property type="entry name" value="4pyrrol_Mease"/>
</dbReference>
<dbReference type="CDD" id="cd11723">
    <property type="entry name" value="YabN_N_like"/>
    <property type="match status" value="1"/>
</dbReference>
<dbReference type="FunFam" id="1.10.287.1080:FF:000003">
    <property type="entry name" value="Nucleoside triphosphate pyrophosphohydrolase"/>
    <property type="match status" value="1"/>
</dbReference>
<evidence type="ECO:0000259" key="1">
    <source>
        <dbReference type="Pfam" id="PF00590"/>
    </source>
</evidence>
<organism evidence="3 4">
    <name type="scientific">Halanaerobacter jeridensis</name>
    <dbReference type="NCBI Taxonomy" id="706427"/>
    <lineage>
        <taxon>Bacteria</taxon>
        <taxon>Bacillati</taxon>
        <taxon>Bacillota</taxon>
        <taxon>Clostridia</taxon>
        <taxon>Halanaerobiales</taxon>
        <taxon>Halobacteroidaceae</taxon>
        <taxon>Halanaerobacter</taxon>
    </lineage>
</organism>
<proteinExistence type="predicted"/>
<dbReference type="InterPro" id="IPR024180">
    <property type="entry name" value="Tetrapyrrole_Mease/MazG_pred"/>
</dbReference>
<feature type="domain" description="NTP pyrophosphohydrolase MazG-like" evidence="2">
    <location>
        <begin position="387"/>
        <end position="447"/>
    </location>
</feature>
<dbReference type="Gene3D" id="1.10.287.1080">
    <property type="entry name" value="MazG-like"/>
    <property type="match status" value="2"/>
</dbReference>
<gene>
    <name evidence="3" type="ORF">JOC47_002056</name>
</gene>
<dbReference type="Proteomes" id="UP000774000">
    <property type="component" value="Unassembled WGS sequence"/>
</dbReference>
<dbReference type="NCBIfam" id="TIGR00444">
    <property type="entry name" value="mazG"/>
    <property type="match status" value="1"/>
</dbReference>
<evidence type="ECO:0000313" key="4">
    <source>
        <dbReference type="Proteomes" id="UP000774000"/>
    </source>
</evidence>
<dbReference type="Pfam" id="PF03819">
    <property type="entry name" value="MazG"/>
    <property type="match status" value="2"/>
</dbReference>
<dbReference type="Gene3D" id="3.40.1010.10">
    <property type="entry name" value="Cobalt-precorrin-4 Transmethylase, Domain 1"/>
    <property type="match status" value="1"/>
</dbReference>
<sequence length="486" mass="55612">MLKIVGLGAGDLDLLTLRAYRTLKEAENLYLRTAHHPAVDDLKAEGVNFESFDELYESKEQFAAIYEEIASNVIDLMSEQDLVYAVPGHPLVAEDSVQQIIARLEDDEYEIIAGPSFLDAIFAKLNLDPIEGVKVLDGLNFRSRDLEPGVATIISQVYNKSVASEIKLELMKVYRDEFNIKVLRGIGVADEEIIEEVPLYKLDRLDYLDHLTTVYIPADESNPTQLNKLVEIMEILRSDQGCPWDQKQDYDSLKKHLIEESYEVVERIESDDYFGLAEELGDLLLQVVFLAQIGSEEGHFDIYEVITQIVEKMIRRHPHVFGEEEVETAKEVMENWRQIKDREKSEQSHKSILTEVPSEFPALLQAQKVQAKAAEVGFDWPEIEGAVAKIEEELEELKVEIETGQSQAAQEELGDLLFAVVNAARFLEVDAETNLRETINKFKQRFKYITDQAQEIEKALDKISLEQMEQWWREAKELQEGEDKNA</sequence>
<dbReference type="GO" id="GO:0047429">
    <property type="term" value="F:nucleoside triphosphate diphosphatase activity"/>
    <property type="evidence" value="ECO:0007669"/>
    <property type="project" value="InterPro"/>
</dbReference>
<dbReference type="RefSeq" id="WP_204701957.1">
    <property type="nucleotide sequence ID" value="NZ_JAFBDQ010000010.1"/>
</dbReference>
<dbReference type="GO" id="GO:0032259">
    <property type="term" value="P:methylation"/>
    <property type="evidence" value="ECO:0007669"/>
    <property type="project" value="UniProtKB-KW"/>
</dbReference>
<dbReference type="GO" id="GO:0006203">
    <property type="term" value="P:dGTP catabolic process"/>
    <property type="evidence" value="ECO:0007669"/>
    <property type="project" value="TreeGrafter"/>
</dbReference>
<dbReference type="InterPro" id="IPR048015">
    <property type="entry name" value="NTP-PPase_MazG-like_N"/>
</dbReference>
<keyword evidence="3" id="KW-0808">Transferase</keyword>
<dbReference type="PANTHER" id="PTHR30522:SF0">
    <property type="entry name" value="NUCLEOSIDE TRIPHOSPHATE PYROPHOSPHOHYDROLASE"/>
    <property type="match status" value="1"/>
</dbReference>
<dbReference type="GO" id="GO:0046076">
    <property type="term" value="P:dTTP catabolic process"/>
    <property type="evidence" value="ECO:0007669"/>
    <property type="project" value="TreeGrafter"/>
</dbReference>
<dbReference type="SUPFAM" id="SSF53790">
    <property type="entry name" value="Tetrapyrrole methylase"/>
    <property type="match status" value="1"/>
</dbReference>
<evidence type="ECO:0000313" key="3">
    <source>
        <dbReference type="EMBL" id="MBM7557201.1"/>
    </source>
</evidence>
<protein>
    <submittedName>
        <fullName evidence="3">Tetrapyrrole methylase family protein/MazG family protein</fullName>
    </submittedName>
</protein>
<dbReference type="GO" id="GO:0006950">
    <property type="term" value="P:response to stress"/>
    <property type="evidence" value="ECO:0007669"/>
    <property type="project" value="UniProtKB-ARBA"/>
</dbReference>
<dbReference type="PIRSF" id="PIRSF002845">
    <property type="entry name" value="Ttrprl_mtas_MazG"/>
    <property type="match status" value="1"/>
</dbReference>
<dbReference type="InterPro" id="IPR035996">
    <property type="entry name" value="4pyrrol_Methylase_sf"/>
</dbReference>
<keyword evidence="3" id="KW-0489">Methyltransferase</keyword>
<dbReference type="InterPro" id="IPR035013">
    <property type="entry name" value="YabN_N"/>
</dbReference>
<name>A0A938XVT4_9FIRM</name>
<dbReference type="SUPFAM" id="SSF101386">
    <property type="entry name" value="all-alpha NTP pyrophosphatases"/>
    <property type="match status" value="2"/>
</dbReference>
<dbReference type="GO" id="GO:0046047">
    <property type="term" value="P:TTP catabolic process"/>
    <property type="evidence" value="ECO:0007669"/>
    <property type="project" value="TreeGrafter"/>
</dbReference>
<dbReference type="FunFam" id="1.10.287.1080:FF:000001">
    <property type="entry name" value="Nucleoside triphosphate pyrophosphohydrolase"/>
    <property type="match status" value="1"/>
</dbReference>
<dbReference type="GO" id="GO:0008168">
    <property type="term" value="F:methyltransferase activity"/>
    <property type="evidence" value="ECO:0007669"/>
    <property type="project" value="UniProtKB-KW"/>
</dbReference>
<dbReference type="InterPro" id="IPR011551">
    <property type="entry name" value="NTP_PyrPHydrolase_MazG"/>
</dbReference>
<dbReference type="CDD" id="cd11528">
    <property type="entry name" value="NTP-PPase_MazG_Nterm"/>
    <property type="match status" value="1"/>
</dbReference>
<dbReference type="EMBL" id="JAFBDQ010000010">
    <property type="protein sequence ID" value="MBM7557201.1"/>
    <property type="molecule type" value="Genomic_DNA"/>
</dbReference>
<dbReference type="GO" id="GO:0046061">
    <property type="term" value="P:dATP catabolic process"/>
    <property type="evidence" value="ECO:0007669"/>
    <property type="project" value="TreeGrafter"/>
</dbReference>
<feature type="domain" description="NTP pyrophosphohydrolase MazG-like" evidence="2">
    <location>
        <begin position="248"/>
        <end position="321"/>
    </location>
</feature>
<dbReference type="GO" id="GO:0046052">
    <property type="term" value="P:UTP catabolic process"/>
    <property type="evidence" value="ECO:0007669"/>
    <property type="project" value="TreeGrafter"/>
</dbReference>
<dbReference type="Pfam" id="PF00590">
    <property type="entry name" value="TP_methylase"/>
    <property type="match status" value="1"/>
</dbReference>
<feature type="domain" description="Tetrapyrrole methylase" evidence="1">
    <location>
        <begin position="2"/>
        <end position="200"/>
    </location>
</feature>
<dbReference type="AlphaFoldDB" id="A0A938XVT4"/>
<dbReference type="GO" id="GO:0046081">
    <property type="term" value="P:dUTP catabolic process"/>
    <property type="evidence" value="ECO:0007669"/>
    <property type="project" value="TreeGrafter"/>
</dbReference>
<comment type="caution">
    <text evidence="3">The sequence shown here is derived from an EMBL/GenBank/DDBJ whole genome shotgun (WGS) entry which is preliminary data.</text>
</comment>
<dbReference type="InterPro" id="IPR048011">
    <property type="entry name" value="NTP-PPase_MazG-like_C"/>
</dbReference>
<dbReference type="NCBIfam" id="NF007113">
    <property type="entry name" value="PRK09562.1"/>
    <property type="match status" value="1"/>
</dbReference>
<dbReference type="InterPro" id="IPR014777">
    <property type="entry name" value="4pyrrole_Mease_sub1"/>
</dbReference>
<dbReference type="PANTHER" id="PTHR30522">
    <property type="entry name" value="NUCLEOSIDE TRIPHOSPHATE PYROPHOSPHOHYDROLASE"/>
    <property type="match status" value="1"/>
</dbReference>
<dbReference type="CDD" id="cd11529">
    <property type="entry name" value="NTP-PPase_MazG_Cterm"/>
    <property type="match status" value="1"/>
</dbReference>
<reference evidence="3" key="1">
    <citation type="submission" date="2021-01" db="EMBL/GenBank/DDBJ databases">
        <title>Genomic Encyclopedia of Type Strains, Phase IV (KMG-IV): sequencing the most valuable type-strain genomes for metagenomic binning, comparative biology and taxonomic classification.</title>
        <authorList>
            <person name="Goeker M."/>
        </authorList>
    </citation>
    <scope>NUCLEOTIDE SEQUENCE</scope>
    <source>
        <strain evidence="3">DSM 23230</strain>
    </source>
</reference>
<evidence type="ECO:0000259" key="2">
    <source>
        <dbReference type="Pfam" id="PF03819"/>
    </source>
</evidence>
<keyword evidence="4" id="KW-1185">Reference proteome</keyword>
<accession>A0A938XVT4</accession>
<dbReference type="InterPro" id="IPR004518">
    <property type="entry name" value="MazG-like_dom"/>
</dbReference>